<dbReference type="Pfam" id="PF13649">
    <property type="entry name" value="Methyltransf_25"/>
    <property type="match status" value="1"/>
</dbReference>
<keyword evidence="2" id="KW-0489">Methyltransferase</keyword>
<dbReference type="PANTHER" id="PTHR43464:SF75">
    <property type="entry name" value="METHYLTRANSFERASE TYPE 11"/>
    <property type="match status" value="1"/>
</dbReference>
<dbReference type="GO" id="GO:0008168">
    <property type="term" value="F:methyltransferase activity"/>
    <property type="evidence" value="ECO:0007669"/>
    <property type="project" value="UniProtKB-KW"/>
</dbReference>
<proteinExistence type="predicted"/>
<keyword evidence="3" id="KW-1185">Reference proteome</keyword>
<evidence type="ECO:0000259" key="1">
    <source>
        <dbReference type="Pfam" id="PF13649"/>
    </source>
</evidence>
<protein>
    <submittedName>
        <fullName evidence="2">Methyltransferase domain-containing protein</fullName>
    </submittedName>
</protein>
<reference evidence="3" key="1">
    <citation type="submission" date="2016-06" db="EMBL/GenBank/DDBJ databases">
        <authorList>
            <person name="Varghese N."/>
        </authorList>
    </citation>
    <scope>NUCLEOTIDE SEQUENCE [LARGE SCALE GENOMIC DNA]</scope>
    <source>
        <strain evidence="3">DSM 45555</strain>
    </source>
</reference>
<dbReference type="Proteomes" id="UP000198551">
    <property type="component" value="Unassembled WGS sequence"/>
</dbReference>
<evidence type="ECO:0000313" key="2">
    <source>
        <dbReference type="EMBL" id="SCE83606.1"/>
    </source>
</evidence>
<dbReference type="AlphaFoldDB" id="A0A1C4VI24"/>
<dbReference type="Gene3D" id="3.40.50.150">
    <property type="entry name" value="Vaccinia Virus protein VP39"/>
    <property type="match status" value="2"/>
</dbReference>
<accession>A0A1C4VI24</accession>
<dbReference type="InterPro" id="IPR041698">
    <property type="entry name" value="Methyltransf_25"/>
</dbReference>
<dbReference type="RefSeq" id="WP_244166871.1">
    <property type="nucleotide sequence ID" value="NZ_FMCV01000003.1"/>
</dbReference>
<gene>
    <name evidence="2" type="ORF">GA0070215_103184</name>
</gene>
<dbReference type="CDD" id="cd02440">
    <property type="entry name" value="AdoMet_MTases"/>
    <property type="match status" value="1"/>
</dbReference>
<dbReference type="PANTHER" id="PTHR43464">
    <property type="entry name" value="METHYLTRANSFERASE"/>
    <property type="match status" value="1"/>
</dbReference>
<evidence type="ECO:0000313" key="3">
    <source>
        <dbReference type="Proteomes" id="UP000198551"/>
    </source>
</evidence>
<dbReference type="SUPFAM" id="SSF53335">
    <property type="entry name" value="S-adenosyl-L-methionine-dependent methyltransferases"/>
    <property type="match status" value="1"/>
</dbReference>
<keyword evidence="2" id="KW-0808">Transferase</keyword>
<dbReference type="InterPro" id="IPR029063">
    <property type="entry name" value="SAM-dependent_MTases_sf"/>
</dbReference>
<sequence length="253" mass="28538">MTGVEENTVEGFEIFTYGDAVADVFDGTGWAGDPGDTEETIEWLAENAGGGPVLELGVGTGRVAVPLARRGIEVHGIDASEGMLTQLRDKPGGELVHVHVQDFTDFTLPYKFSLAYAVFDTLPFITDQEEQIRCFRKVADVLEPGGRFVIQTSIPDPARYDRNQRTQTVRVEKDHVVMTFTRRERISQCSSIQFAVLRPDGIRFFPMRIRTVMPSEMDLMARLGGLTMESRWGHWDGRPLRDSDERHITVYRK</sequence>
<feature type="domain" description="Methyltransferase" evidence="1">
    <location>
        <begin position="53"/>
        <end position="146"/>
    </location>
</feature>
<name>A0A1C4VI24_9ACTN</name>
<organism evidence="2 3">
    <name type="scientific">Micromonospora marina</name>
    <dbReference type="NCBI Taxonomy" id="307120"/>
    <lineage>
        <taxon>Bacteria</taxon>
        <taxon>Bacillati</taxon>
        <taxon>Actinomycetota</taxon>
        <taxon>Actinomycetes</taxon>
        <taxon>Micromonosporales</taxon>
        <taxon>Micromonosporaceae</taxon>
        <taxon>Micromonospora</taxon>
    </lineage>
</organism>
<dbReference type="EMBL" id="FMCV01000003">
    <property type="protein sequence ID" value="SCE83606.1"/>
    <property type="molecule type" value="Genomic_DNA"/>
</dbReference>
<dbReference type="GO" id="GO:0032259">
    <property type="term" value="P:methylation"/>
    <property type="evidence" value="ECO:0007669"/>
    <property type="project" value="UniProtKB-KW"/>
</dbReference>